<proteinExistence type="predicted"/>
<protein>
    <submittedName>
        <fullName evidence="3">Type IV pilus biogenesis/stability protein PilW</fullName>
    </submittedName>
</protein>
<dbReference type="Proteomes" id="UP000278792">
    <property type="component" value="Unassembled WGS sequence"/>
</dbReference>
<dbReference type="InterPro" id="IPR019734">
    <property type="entry name" value="TPR_rpt"/>
</dbReference>
<evidence type="ECO:0000256" key="1">
    <source>
        <dbReference type="PROSITE-ProRule" id="PRU00339"/>
    </source>
</evidence>
<organism evidence="3 4">
    <name type="scientific">Vibrio ponticus</name>
    <dbReference type="NCBI Taxonomy" id="265668"/>
    <lineage>
        <taxon>Bacteria</taxon>
        <taxon>Pseudomonadati</taxon>
        <taxon>Pseudomonadota</taxon>
        <taxon>Gammaproteobacteria</taxon>
        <taxon>Vibrionales</taxon>
        <taxon>Vibrionaceae</taxon>
        <taxon>Vibrio</taxon>
    </lineage>
</organism>
<dbReference type="EMBL" id="RKIK01000040">
    <property type="protein sequence ID" value="ROV59469.1"/>
    <property type="molecule type" value="Genomic_DNA"/>
</dbReference>
<comment type="caution">
    <text evidence="3">The sequence shown here is derived from an EMBL/GenBank/DDBJ whole genome shotgun (WGS) entry which is preliminary data.</text>
</comment>
<gene>
    <name evidence="3" type="primary">pilW</name>
    <name evidence="3" type="ORF">EGH82_13555</name>
</gene>
<dbReference type="RefSeq" id="WP_123782483.1">
    <property type="nucleotide sequence ID" value="NZ_RKIK01000040.1"/>
</dbReference>
<evidence type="ECO:0000313" key="4">
    <source>
        <dbReference type="Proteomes" id="UP000278792"/>
    </source>
</evidence>
<reference evidence="3 4" key="1">
    <citation type="submission" date="2018-11" db="EMBL/GenBank/DDBJ databases">
        <title>Vibrio ponticus strain CAIM 1751 pathogenic for the snapper Lutjanus guttatus.</title>
        <authorList>
            <person name="Soto-Rodriguez S."/>
            <person name="Lozano-Olvera R."/>
            <person name="Gomez-Gil B."/>
        </authorList>
    </citation>
    <scope>NUCLEOTIDE SEQUENCE [LARGE SCALE GENOMIC DNA]</scope>
    <source>
        <strain evidence="3 4">CAIM 1751</strain>
    </source>
</reference>
<keyword evidence="2" id="KW-0732">Signal</keyword>
<feature type="repeat" description="TPR" evidence="1">
    <location>
        <begin position="38"/>
        <end position="71"/>
    </location>
</feature>
<dbReference type="Pfam" id="PF13181">
    <property type="entry name" value="TPR_8"/>
    <property type="match status" value="1"/>
</dbReference>
<feature type="repeat" description="TPR" evidence="1">
    <location>
        <begin position="142"/>
        <end position="175"/>
    </location>
</feature>
<evidence type="ECO:0000256" key="2">
    <source>
        <dbReference type="SAM" id="SignalP"/>
    </source>
</evidence>
<feature type="signal peptide" evidence="2">
    <location>
        <begin position="1"/>
        <end position="20"/>
    </location>
</feature>
<accession>A0A3N3DYK7</accession>
<evidence type="ECO:0000313" key="3">
    <source>
        <dbReference type="EMBL" id="ROV59469.1"/>
    </source>
</evidence>
<name>A0A3N3DYK7_9VIBR</name>
<dbReference type="NCBIfam" id="TIGR02521">
    <property type="entry name" value="type_IV_pilW"/>
    <property type="match status" value="1"/>
</dbReference>
<dbReference type="Gene3D" id="1.25.40.10">
    <property type="entry name" value="Tetratricopeptide repeat domain"/>
    <property type="match status" value="1"/>
</dbReference>
<dbReference type="InterPro" id="IPR011990">
    <property type="entry name" value="TPR-like_helical_dom_sf"/>
</dbReference>
<sequence>MKVRLVTVSVIALALIAGCASEPITKQTDSMPSHQQKADARIELAKGYLKQRNLSRAKENLDKALQHAPKYYRTLLTQADYFKQVNEPKKARQTYQTALYYHRDNSYVLNDYAVFLCSQQQYQRANQYFVRATANPSYPHIASSYANAAYCALKGRDTELAIEHFRRSLSYQPDDFRTLFHLVELEIANGYFEPARARLISAQQQFGTQAQILQSLVRLEIKAGNTASAQSYQLKLAKINPHIGGFQ</sequence>
<dbReference type="PROSITE" id="PS50005">
    <property type="entry name" value="TPR"/>
    <property type="match status" value="2"/>
</dbReference>
<dbReference type="AlphaFoldDB" id="A0A3N3DYK7"/>
<feature type="chain" id="PRO_5018208434" evidence="2">
    <location>
        <begin position="21"/>
        <end position="247"/>
    </location>
</feature>
<dbReference type="PROSITE" id="PS51257">
    <property type="entry name" value="PROKAR_LIPOPROTEIN"/>
    <property type="match status" value="1"/>
</dbReference>
<dbReference type="InterPro" id="IPR013360">
    <property type="entry name" value="Pilus_4_PilW"/>
</dbReference>
<keyword evidence="1" id="KW-0802">TPR repeat</keyword>
<dbReference type="SUPFAM" id="SSF48452">
    <property type="entry name" value="TPR-like"/>
    <property type="match status" value="1"/>
</dbReference>
<dbReference type="SMART" id="SM00028">
    <property type="entry name" value="TPR"/>
    <property type="match status" value="3"/>
</dbReference>